<reference evidence="1" key="2">
    <citation type="journal article" date="2015" name="Data Brief">
        <title>Shoot transcriptome of the giant reed, Arundo donax.</title>
        <authorList>
            <person name="Barrero R.A."/>
            <person name="Guerrero F.D."/>
            <person name="Moolhuijzen P."/>
            <person name="Goolsby J.A."/>
            <person name="Tidwell J."/>
            <person name="Bellgard S.E."/>
            <person name="Bellgard M.I."/>
        </authorList>
    </citation>
    <scope>NUCLEOTIDE SEQUENCE</scope>
    <source>
        <tissue evidence="1">Shoot tissue taken approximately 20 cm above the soil surface</tissue>
    </source>
</reference>
<dbReference type="AlphaFoldDB" id="A0A0A9FQZ7"/>
<reference evidence="1" key="1">
    <citation type="submission" date="2014-09" db="EMBL/GenBank/DDBJ databases">
        <authorList>
            <person name="Magalhaes I.L.F."/>
            <person name="Oliveira U."/>
            <person name="Santos F.R."/>
            <person name="Vidigal T.H.D.A."/>
            <person name="Brescovit A.D."/>
            <person name="Santos A.J."/>
        </authorList>
    </citation>
    <scope>NUCLEOTIDE SEQUENCE</scope>
    <source>
        <tissue evidence="1">Shoot tissue taken approximately 20 cm above the soil surface</tissue>
    </source>
</reference>
<dbReference type="EMBL" id="GBRH01183184">
    <property type="protein sequence ID" value="JAE14712.1"/>
    <property type="molecule type" value="Transcribed_RNA"/>
</dbReference>
<organism evidence="1">
    <name type="scientific">Arundo donax</name>
    <name type="common">Giant reed</name>
    <name type="synonym">Donax arundinaceus</name>
    <dbReference type="NCBI Taxonomy" id="35708"/>
    <lineage>
        <taxon>Eukaryota</taxon>
        <taxon>Viridiplantae</taxon>
        <taxon>Streptophyta</taxon>
        <taxon>Embryophyta</taxon>
        <taxon>Tracheophyta</taxon>
        <taxon>Spermatophyta</taxon>
        <taxon>Magnoliopsida</taxon>
        <taxon>Liliopsida</taxon>
        <taxon>Poales</taxon>
        <taxon>Poaceae</taxon>
        <taxon>PACMAD clade</taxon>
        <taxon>Arundinoideae</taxon>
        <taxon>Arundineae</taxon>
        <taxon>Arundo</taxon>
    </lineage>
</organism>
<evidence type="ECO:0000313" key="1">
    <source>
        <dbReference type="EMBL" id="JAE14712.1"/>
    </source>
</evidence>
<accession>A0A0A9FQZ7</accession>
<name>A0A0A9FQZ7_ARUDO</name>
<protein>
    <submittedName>
        <fullName evidence="1">Uncharacterized protein</fullName>
    </submittedName>
</protein>
<proteinExistence type="predicted"/>
<sequence>MWCRQDITVHQKLSLV</sequence>